<dbReference type="AlphaFoldDB" id="A0A9X1HYL1"/>
<dbReference type="InterPro" id="IPR041492">
    <property type="entry name" value="HAD_2"/>
</dbReference>
<evidence type="ECO:0000256" key="5">
    <source>
        <dbReference type="ARBA" id="ARBA00023277"/>
    </source>
</evidence>
<dbReference type="RefSeq" id="WP_225699829.1">
    <property type="nucleotide sequence ID" value="NZ_JAIXNE010000008.1"/>
</dbReference>
<dbReference type="GO" id="GO:0046872">
    <property type="term" value="F:metal ion binding"/>
    <property type="evidence" value="ECO:0007669"/>
    <property type="project" value="UniProtKB-KW"/>
</dbReference>
<keyword evidence="7" id="KW-1185">Reference proteome</keyword>
<dbReference type="NCBIfam" id="TIGR01509">
    <property type="entry name" value="HAD-SF-IA-v3"/>
    <property type="match status" value="1"/>
</dbReference>
<dbReference type="PANTHER" id="PTHR46193">
    <property type="entry name" value="6-PHOSPHOGLUCONATE PHOSPHATASE"/>
    <property type="match status" value="1"/>
</dbReference>
<dbReference type="SFLD" id="SFLDG01129">
    <property type="entry name" value="C1.5:_HAD__Beta-PGM__Phosphata"/>
    <property type="match status" value="1"/>
</dbReference>
<reference evidence="6" key="1">
    <citation type="submission" date="2021-09" db="EMBL/GenBank/DDBJ databases">
        <title>Fulvivirga sp. isolated from coastal sediment.</title>
        <authorList>
            <person name="Yu H."/>
        </authorList>
    </citation>
    <scope>NUCLEOTIDE SEQUENCE</scope>
    <source>
        <strain evidence="6">1062</strain>
    </source>
</reference>
<accession>A0A9X1HYL1</accession>
<dbReference type="SUPFAM" id="SSF56784">
    <property type="entry name" value="HAD-like"/>
    <property type="match status" value="1"/>
</dbReference>
<name>A0A9X1HYL1_9BACT</name>
<proteinExistence type="inferred from homology"/>
<dbReference type="Pfam" id="PF13419">
    <property type="entry name" value="HAD_2"/>
    <property type="match status" value="1"/>
</dbReference>
<comment type="caution">
    <text evidence="6">The sequence shown here is derived from an EMBL/GenBank/DDBJ whole genome shotgun (WGS) entry which is preliminary data.</text>
</comment>
<dbReference type="EMBL" id="JAIXNE010000008">
    <property type="protein sequence ID" value="MCA6078967.1"/>
    <property type="molecule type" value="Genomic_DNA"/>
</dbReference>
<evidence type="ECO:0000256" key="4">
    <source>
        <dbReference type="ARBA" id="ARBA00022842"/>
    </source>
</evidence>
<dbReference type="Gene3D" id="3.40.50.1000">
    <property type="entry name" value="HAD superfamily/HAD-like"/>
    <property type="match status" value="1"/>
</dbReference>
<comment type="similarity">
    <text evidence="2">Belongs to the HAD-like hydrolase superfamily. CbbY/CbbZ/Gph/YieH family.</text>
</comment>
<dbReference type="PRINTS" id="PR00413">
    <property type="entry name" value="HADHALOGNASE"/>
</dbReference>
<dbReference type="SFLD" id="SFLDG01135">
    <property type="entry name" value="C1.5.6:_HAD__Beta-PGM__Phospha"/>
    <property type="match status" value="1"/>
</dbReference>
<keyword evidence="5" id="KW-0119">Carbohydrate metabolism</keyword>
<dbReference type="InterPro" id="IPR051600">
    <property type="entry name" value="Beta-PGM-like"/>
</dbReference>
<dbReference type="InterPro" id="IPR036412">
    <property type="entry name" value="HAD-like_sf"/>
</dbReference>
<evidence type="ECO:0000256" key="2">
    <source>
        <dbReference type="ARBA" id="ARBA00006171"/>
    </source>
</evidence>
<dbReference type="GO" id="GO:0003824">
    <property type="term" value="F:catalytic activity"/>
    <property type="evidence" value="ECO:0007669"/>
    <property type="project" value="UniProtKB-ARBA"/>
</dbReference>
<dbReference type="PANTHER" id="PTHR46193:SF18">
    <property type="entry name" value="HEXITOL PHOSPHATASE B"/>
    <property type="match status" value="1"/>
</dbReference>
<keyword evidence="4" id="KW-0460">Magnesium</keyword>
<evidence type="ECO:0000313" key="6">
    <source>
        <dbReference type="EMBL" id="MCA6078967.1"/>
    </source>
</evidence>
<comment type="cofactor">
    <cofactor evidence="1">
        <name>Mg(2+)</name>
        <dbReference type="ChEBI" id="CHEBI:18420"/>
    </cofactor>
</comment>
<evidence type="ECO:0000256" key="3">
    <source>
        <dbReference type="ARBA" id="ARBA00022723"/>
    </source>
</evidence>
<dbReference type="SFLD" id="SFLDS00003">
    <property type="entry name" value="Haloacid_Dehalogenase"/>
    <property type="match status" value="1"/>
</dbReference>
<sequence>MMHKANTFGAIFDMDGVLIDSNPYHKKSLKAFAKSHGYNLNEQELREKIYGRQNKEWIPNLFDREMTFEEIDRFAREKELHFQKIFEKDVKSLHGLITFLKELQSENVPRAIATSAPRMNVDFVFRHTEIGNYFGLVLDDSHVKRGKPDPEIYLKASELLGFEPGGCVVFEDSLSGVEAAQRAGCKVIAVATTHSHEEFENVSMIIDDFSAITLADVSKLFE</sequence>
<keyword evidence="3" id="KW-0479">Metal-binding</keyword>
<dbReference type="InterPro" id="IPR023214">
    <property type="entry name" value="HAD_sf"/>
</dbReference>
<dbReference type="InterPro" id="IPR023198">
    <property type="entry name" value="PGP-like_dom2"/>
</dbReference>
<protein>
    <submittedName>
        <fullName evidence="6">HAD family phosphatase</fullName>
    </submittedName>
</protein>
<organism evidence="6 7">
    <name type="scientific">Fulvivirga sedimenti</name>
    <dbReference type="NCBI Taxonomy" id="2879465"/>
    <lineage>
        <taxon>Bacteria</taxon>
        <taxon>Pseudomonadati</taxon>
        <taxon>Bacteroidota</taxon>
        <taxon>Cytophagia</taxon>
        <taxon>Cytophagales</taxon>
        <taxon>Fulvivirgaceae</taxon>
        <taxon>Fulvivirga</taxon>
    </lineage>
</organism>
<evidence type="ECO:0000313" key="7">
    <source>
        <dbReference type="Proteomes" id="UP001139409"/>
    </source>
</evidence>
<dbReference type="Gene3D" id="1.10.150.240">
    <property type="entry name" value="Putative phosphatase, domain 2"/>
    <property type="match status" value="1"/>
</dbReference>
<evidence type="ECO:0000256" key="1">
    <source>
        <dbReference type="ARBA" id="ARBA00001946"/>
    </source>
</evidence>
<dbReference type="InterPro" id="IPR006439">
    <property type="entry name" value="HAD-SF_hydro_IA"/>
</dbReference>
<dbReference type="Proteomes" id="UP001139409">
    <property type="component" value="Unassembled WGS sequence"/>
</dbReference>
<gene>
    <name evidence="6" type="ORF">LDX50_29105</name>
</gene>